<dbReference type="Pfam" id="PF01095">
    <property type="entry name" value="Pectinesterase"/>
    <property type="match status" value="1"/>
</dbReference>
<dbReference type="Gene3D" id="2.160.20.10">
    <property type="entry name" value="Single-stranded right-handed beta-helix, Pectin lyase-like"/>
    <property type="match status" value="1"/>
</dbReference>
<dbReference type="AlphaFoldDB" id="W4QBI5"/>
<dbReference type="InterPro" id="IPR012334">
    <property type="entry name" value="Pectin_lyas_fold"/>
</dbReference>
<dbReference type="PANTHER" id="PTHR31321:SF57">
    <property type="entry name" value="PECTINESTERASE 53-RELATED"/>
    <property type="match status" value="1"/>
</dbReference>
<comment type="pathway">
    <text evidence="5">Glycan metabolism; pectin degradation; 2-dehydro-3-deoxy-D-gluconate from pectin: step 1/5.</text>
</comment>
<evidence type="ECO:0000256" key="2">
    <source>
        <dbReference type="ARBA" id="ARBA00022801"/>
    </source>
</evidence>
<dbReference type="GO" id="GO:0042545">
    <property type="term" value="P:cell wall modification"/>
    <property type="evidence" value="ECO:0007669"/>
    <property type="project" value="UniProtKB-UniRule"/>
</dbReference>
<evidence type="ECO:0000259" key="6">
    <source>
        <dbReference type="Pfam" id="PF01095"/>
    </source>
</evidence>
<sequence length="294" mass="33151">MSLITVAKDASGDFPTIQEAIDSVRVHPLDPVTILIKSGHYHERIFIPENKPTLTLMGEDKEKTVITYDNHANMLDEDGKPIGTFQTPTMNILADHTRLKDLTIQNIAGRGEDVGQALALSVSGDQCYFENLHLFGYQDTLYACKGRHAFWHCTIAGDIDFIFGAAEAIFHQCTIHSLRRGYITAASTPANQRYGFIFLNCKLTGEAKPNSVYLGRPWRPYAHTLFINCWMGEHINQTGWDNWRNKRNEQTARYGEAHCKGPGAISSKRVQWATEEANLAEIEHRLSCLEIEEV</sequence>
<dbReference type="InterPro" id="IPR033131">
    <property type="entry name" value="Pectinesterase_Asp_AS"/>
</dbReference>
<gene>
    <name evidence="7" type="ORF">JCM9152_88</name>
</gene>
<dbReference type="OrthoDB" id="9804686at2"/>
<protein>
    <recommendedName>
        <fullName evidence="5">Pectinesterase</fullName>
        <ecNumber evidence="5">3.1.1.11</ecNumber>
    </recommendedName>
</protein>
<organism evidence="7 8">
    <name type="scientific">Halalkalibacter hemicellulosilyticusJCM 9152</name>
    <dbReference type="NCBI Taxonomy" id="1236971"/>
    <lineage>
        <taxon>Bacteria</taxon>
        <taxon>Bacillati</taxon>
        <taxon>Bacillota</taxon>
        <taxon>Bacilli</taxon>
        <taxon>Bacillales</taxon>
        <taxon>Bacillaceae</taxon>
        <taxon>Halalkalibacter</taxon>
    </lineage>
</organism>
<evidence type="ECO:0000256" key="3">
    <source>
        <dbReference type="ARBA" id="ARBA00023085"/>
    </source>
</evidence>
<evidence type="ECO:0000256" key="1">
    <source>
        <dbReference type="ARBA" id="ARBA00008891"/>
    </source>
</evidence>
<comment type="catalytic activity">
    <reaction evidence="5">
        <text>[(1-&gt;4)-alpha-D-galacturonosyl methyl ester](n) + n H2O = [(1-&gt;4)-alpha-D-galacturonosyl](n) + n methanol + n H(+)</text>
        <dbReference type="Rhea" id="RHEA:22380"/>
        <dbReference type="Rhea" id="RHEA-COMP:14570"/>
        <dbReference type="Rhea" id="RHEA-COMP:14573"/>
        <dbReference type="ChEBI" id="CHEBI:15377"/>
        <dbReference type="ChEBI" id="CHEBI:15378"/>
        <dbReference type="ChEBI" id="CHEBI:17790"/>
        <dbReference type="ChEBI" id="CHEBI:140522"/>
        <dbReference type="ChEBI" id="CHEBI:140523"/>
        <dbReference type="EC" id="3.1.1.11"/>
    </reaction>
</comment>
<dbReference type="EMBL" id="BAUU01000001">
    <property type="protein sequence ID" value="GAE28759.1"/>
    <property type="molecule type" value="Genomic_DNA"/>
</dbReference>
<dbReference type="EC" id="3.1.1.11" evidence="5"/>
<keyword evidence="8" id="KW-1185">Reference proteome</keyword>
<dbReference type="PANTHER" id="PTHR31321">
    <property type="entry name" value="ACYL-COA THIOESTER HYDROLASE YBHC-RELATED"/>
    <property type="match status" value="1"/>
</dbReference>
<evidence type="ECO:0000313" key="8">
    <source>
        <dbReference type="Proteomes" id="UP000018895"/>
    </source>
</evidence>
<keyword evidence="2 5" id="KW-0378">Hydrolase</keyword>
<dbReference type="GO" id="GO:0009279">
    <property type="term" value="C:cell outer membrane"/>
    <property type="evidence" value="ECO:0007669"/>
    <property type="project" value="TreeGrafter"/>
</dbReference>
<evidence type="ECO:0000313" key="7">
    <source>
        <dbReference type="EMBL" id="GAE28759.1"/>
    </source>
</evidence>
<feature type="domain" description="Pectinesterase catalytic" evidence="6">
    <location>
        <begin position="4"/>
        <end position="276"/>
    </location>
</feature>
<evidence type="ECO:0000256" key="4">
    <source>
        <dbReference type="PROSITE-ProRule" id="PRU10040"/>
    </source>
</evidence>
<dbReference type="GO" id="GO:0030599">
    <property type="term" value="F:pectinesterase activity"/>
    <property type="evidence" value="ECO:0007669"/>
    <property type="project" value="UniProtKB-UniRule"/>
</dbReference>
<proteinExistence type="inferred from homology"/>
<dbReference type="GO" id="GO:0045490">
    <property type="term" value="P:pectin catabolic process"/>
    <property type="evidence" value="ECO:0007669"/>
    <property type="project" value="UniProtKB-UniRule"/>
</dbReference>
<dbReference type="PROSITE" id="PS00503">
    <property type="entry name" value="PECTINESTERASE_2"/>
    <property type="match status" value="1"/>
</dbReference>
<reference evidence="7" key="1">
    <citation type="journal article" date="2014" name="Genome Announc.">
        <title>Draft Genome Sequences of Three Alkaliphilic Bacillus Strains, Bacillus wakoensis JCM 9140T, Bacillus akibai JCM 9157T, and Bacillus hemicellulosilyticus JCM 9152T.</title>
        <authorList>
            <person name="Yuki M."/>
            <person name="Oshima K."/>
            <person name="Suda W."/>
            <person name="Oshida Y."/>
            <person name="Kitamura K."/>
            <person name="Iida T."/>
            <person name="Hattori M."/>
            <person name="Ohkuma M."/>
        </authorList>
    </citation>
    <scope>NUCLEOTIDE SEQUENCE [LARGE SCALE GENOMIC DNA]</scope>
    <source>
        <strain evidence="7">JCM 9152</strain>
    </source>
</reference>
<dbReference type="Proteomes" id="UP000018895">
    <property type="component" value="Unassembled WGS sequence"/>
</dbReference>
<name>W4QBI5_9BACI</name>
<feature type="active site" evidence="4">
    <location>
        <position position="160"/>
    </location>
</feature>
<comment type="similarity">
    <text evidence="1">Belongs to the pectinesterase family.</text>
</comment>
<accession>W4QBI5</accession>
<dbReference type="SUPFAM" id="SSF51126">
    <property type="entry name" value="Pectin lyase-like"/>
    <property type="match status" value="1"/>
</dbReference>
<dbReference type="InterPro" id="IPR000070">
    <property type="entry name" value="Pectinesterase_cat"/>
</dbReference>
<dbReference type="STRING" id="1236971.JCM9152_88"/>
<comment type="caution">
    <text evidence="7">The sequence shown here is derived from an EMBL/GenBank/DDBJ whole genome shotgun (WGS) entry which is preliminary data.</text>
</comment>
<dbReference type="UniPathway" id="UPA00545">
    <property type="reaction ID" value="UER00823"/>
</dbReference>
<keyword evidence="3 5" id="KW-0063">Aspartyl esterase</keyword>
<dbReference type="RefSeq" id="WP_035339703.1">
    <property type="nucleotide sequence ID" value="NZ_BAUU01000001.1"/>
</dbReference>
<evidence type="ECO:0000256" key="5">
    <source>
        <dbReference type="RuleBase" id="RU000589"/>
    </source>
</evidence>
<dbReference type="InterPro" id="IPR011050">
    <property type="entry name" value="Pectin_lyase_fold/virulence"/>
</dbReference>